<dbReference type="SUPFAM" id="SSF51735">
    <property type="entry name" value="NAD(P)-binding Rossmann-fold domains"/>
    <property type="match status" value="1"/>
</dbReference>
<dbReference type="InterPro" id="IPR051450">
    <property type="entry name" value="Gfo/Idh/MocA_Oxidoreductases"/>
</dbReference>
<dbReference type="Gene3D" id="3.40.50.720">
    <property type="entry name" value="NAD(P)-binding Rossmann-like Domain"/>
    <property type="match status" value="1"/>
</dbReference>
<protein>
    <submittedName>
        <fullName evidence="3">Gfo/Idh/MocA family oxidoreductase</fullName>
    </submittedName>
</protein>
<name>A0A4R5K6W8_9BACL</name>
<dbReference type="PANTHER" id="PTHR43377:SF1">
    <property type="entry name" value="BILIVERDIN REDUCTASE A"/>
    <property type="match status" value="1"/>
</dbReference>
<sequence length="329" mass="36472">MMIKVAIIGSGGISKSHVQCLTKISDAQIVSTYDVDFQRAAELAASCGAKAYSEVEEAVLAADLVYILTPPSFHKDLSIMAMENGKHVMIEKPIAISAEDAEQIVEASDRLGRLAMVGFNMRYRQGYNKLKRIVDSGKLGPVLNLWSQRMSMGSQKGTWRTNQLQMSGFTIESLSHDIDIFRWLSGSEVESVYGNVKNSRDDLPGYDDNSLVILKLRNGYTASIQASWSSHLDFNSRGIVGNEGTAMISGKGTWNFDTFRYKTNRMDNEFVESFDDPLNADSYLEENIHFIDCVKNGTKPITTAKDGLAILQVSQAILQSSRENRVVTL</sequence>
<dbReference type="Pfam" id="PF01408">
    <property type="entry name" value="GFO_IDH_MocA"/>
    <property type="match status" value="1"/>
</dbReference>
<dbReference type="InterPro" id="IPR036291">
    <property type="entry name" value="NAD(P)-bd_dom_sf"/>
</dbReference>
<dbReference type="EMBL" id="SMRT01000038">
    <property type="protein sequence ID" value="TDF89191.1"/>
    <property type="molecule type" value="Genomic_DNA"/>
</dbReference>
<gene>
    <name evidence="3" type="ORF">E1757_34970</name>
</gene>
<dbReference type="AlphaFoldDB" id="A0A4R5K6W8"/>
<evidence type="ECO:0000313" key="4">
    <source>
        <dbReference type="Proteomes" id="UP000295636"/>
    </source>
</evidence>
<dbReference type="PANTHER" id="PTHR43377">
    <property type="entry name" value="BILIVERDIN REDUCTASE A"/>
    <property type="match status" value="1"/>
</dbReference>
<evidence type="ECO:0000313" key="3">
    <source>
        <dbReference type="EMBL" id="TDF89191.1"/>
    </source>
</evidence>
<evidence type="ECO:0000259" key="2">
    <source>
        <dbReference type="Pfam" id="PF22725"/>
    </source>
</evidence>
<dbReference type="Pfam" id="PF22725">
    <property type="entry name" value="GFO_IDH_MocA_C3"/>
    <property type="match status" value="1"/>
</dbReference>
<dbReference type="GO" id="GO:0000166">
    <property type="term" value="F:nucleotide binding"/>
    <property type="evidence" value="ECO:0007669"/>
    <property type="project" value="InterPro"/>
</dbReference>
<organism evidence="3 4">
    <name type="scientific">Paenibacillus piri</name>
    <dbReference type="NCBI Taxonomy" id="2547395"/>
    <lineage>
        <taxon>Bacteria</taxon>
        <taxon>Bacillati</taxon>
        <taxon>Bacillota</taxon>
        <taxon>Bacilli</taxon>
        <taxon>Bacillales</taxon>
        <taxon>Paenibacillaceae</taxon>
        <taxon>Paenibacillus</taxon>
    </lineage>
</organism>
<keyword evidence="4" id="KW-1185">Reference proteome</keyword>
<feature type="domain" description="GFO/IDH/MocA-like oxidoreductase" evidence="2">
    <location>
        <begin position="127"/>
        <end position="246"/>
    </location>
</feature>
<accession>A0A4R5K6W8</accession>
<dbReference type="Proteomes" id="UP000295636">
    <property type="component" value="Unassembled WGS sequence"/>
</dbReference>
<comment type="caution">
    <text evidence="3">The sequence shown here is derived from an EMBL/GenBank/DDBJ whole genome shotgun (WGS) entry which is preliminary data.</text>
</comment>
<evidence type="ECO:0000259" key="1">
    <source>
        <dbReference type="Pfam" id="PF01408"/>
    </source>
</evidence>
<dbReference type="SUPFAM" id="SSF55347">
    <property type="entry name" value="Glyceraldehyde-3-phosphate dehydrogenase-like, C-terminal domain"/>
    <property type="match status" value="1"/>
</dbReference>
<dbReference type="OrthoDB" id="9815825at2"/>
<proteinExistence type="predicted"/>
<dbReference type="RefSeq" id="WP_133237007.1">
    <property type="nucleotide sequence ID" value="NZ_SMRT01000038.1"/>
</dbReference>
<dbReference type="InterPro" id="IPR055170">
    <property type="entry name" value="GFO_IDH_MocA-like_dom"/>
</dbReference>
<dbReference type="Gene3D" id="3.30.360.10">
    <property type="entry name" value="Dihydrodipicolinate Reductase, domain 2"/>
    <property type="match status" value="1"/>
</dbReference>
<reference evidence="3 4" key="1">
    <citation type="submission" date="2019-03" db="EMBL/GenBank/DDBJ databases">
        <title>This is whole genome sequence of Paenibacillus sp MS74 strain.</title>
        <authorList>
            <person name="Trinh H.N."/>
        </authorList>
    </citation>
    <scope>NUCLEOTIDE SEQUENCE [LARGE SCALE GENOMIC DNA]</scope>
    <source>
        <strain evidence="3 4">MS74</strain>
    </source>
</reference>
<feature type="domain" description="Gfo/Idh/MocA-like oxidoreductase N-terminal" evidence="1">
    <location>
        <begin position="3"/>
        <end position="119"/>
    </location>
</feature>
<dbReference type="InterPro" id="IPR000683">
    <property type="entry name" value="Gfo/Idh/MocA-like_OxRdtase_N"/>
</dbReference>